<feature type="region of interest" description="Disordered" evidence="1">
    <location>
        <begin position="1"/>
        <end position="56"/>
    </location>
</feature>
<comment type="caution">
    <text evidence="2">The sequence shown here is derived from an EMBL/GenBank/DDBJ whole genome shotgun (WGS) entry which is preliminary data.</text>
</comment>
<protein>
    <submittedName>
        <fullName evidence="2">Uncharacterized protein</fullName>
    </submittedName>
</protein>
<evidence type="ECO:0000256" key="1">
    <source>
        <dbReference type="SAM" id="MobiDB-lite"/>
    </source>
</evidence>
<gene>
    <name evidence="2" type="ORF">B296_00058416</name>
</gene>
<organism evidence="2 3">
    <name type="scientific">Ensete ventricosum</name>
    <name type="common">Abyssinian banana</name>
    <name type="synonym">Musa ensete</name>
    <dbReference type="NCBI Taxonomy" id="4639"/>
    <lineage>
        <taxon>Eukaryota</taxon>
        <taxon>Viridiplantae</taxon>
        <taxon>Streptophyta</taxon>
        <taxon>Embryophyta</taxon>
        <taxon>Tracheophyta</taxon>
        <taxon>Spermatophyta</taxon>
        <taxon>Magnoliopsida</taxon>
        <taxon>Liliopsida</taxon>
        <taxon>Zingiberales</taxon>
        <taxon>Musaceae</taxon>
        <taxon>Ensete</taxon>
    </lineage>
</organism>
<dbReference type="AlphaFoldDB" id="A0A426XME3"/>
<dbReference type="EMBL" id="AMZH03019242">
    <property type="protein sequence ID" value="RRT40611.1"/>
    <property type="molecule type" value="Genomic_DNA"/>
</dbReference>
<name>A0A426XME3_ENSVE</name>
<evidence type="ECO:0000313" key="3">
    <source>
        <dbReference type="Proteomes" id="UP000287651"/>
    </source>
</evidence>
<reference evidence="2 3" key="1">
    <citation type="journal article" date="2014" name="Agronomy (Basel)">
        <title>A Draft Genome Sequence for Ensete ventricosum, the Drought-Tolerant Tree Against Hunger.</title>
        <authorList>
            <person name="Harrison J."/>
            <person name="Moore K.A."/>
            <person name="Paszkiewicz K."/>
            <person name="Jones T."/>
            <person name="Grant M."/>
            <person name="Ambacheew D."/>
            <person name="Muzemil S."/>
            <person name="Studholme D.J."/>
        </authorList>
    </citation>
    <scope>NUCLEOTIDE SEQUENCE [LARGE SCALE GENOMIC DNA]</scope>
</reference>
<accession>A0A426XME3</accession>
<dbReference type="Proteomes" id="UP000287651">
    <property type="component" value="Unassembled WGS sequence"/>
</dbReference>
<proteinExistence type="predicted"/>
<sequence>MVAPSPYPITVPTRSGPGRWPGPAHPSSRRSASGSIPGRLLGYEGHPGGQAGCGLEQDATSTLTETAHAKPETAADGWSVVALGLYRR</sequence>
<evidence type="ECO:0000313" key="2">
    <source>
        <dbReference type="EMBL" id="RRT40611.1"/>
    </source>
</evidence>